<dbReference type="PANTHER" id="PTHR43975:SF2">
    <property type="entry name" value="EG:BACR7A4.14 PROTEIN-RELATED"/>
    <property type="match status" value="1"/>
</dbReference>
<evidence type="ECO:0000313" key="2">
    <source>
        <dbReference type="WBParaSite" id="L893_g23163.t2"/>
    </source>
</evidence>
<dbReference type="Gene3D" id="3.40.50.720">
    <property type="entry name" value="NAD(P)-binding Rossmann-like Domain"/>
    <property type="match status" value="1"/>
</dbReference>
<dbReference type="InterPro" id="IPR002347">
    <property type="entry name" value="SDR_fam"/>
</dbReference>
<dbReference type="InterPro" id="IPR036291">
    <property type="entry name" value="NAD(P)-bd_dom_sf"/>
</dbReference>
<name>A0A1I7Z6T0_9BILA</name>
<dbReference type="Proteomes" id="UP000095287">
    <property type="component" value="Unplaced"/>
</dbReference>
<dbReference type="PANTHER" id="PTHR43975">
    <property type="entry name" value="ZGC:101858"/>
    <property type="match status" value="1"/>
</dbReference>
<sequence>MEPTSMDNYEYLHEVNTKSVIKLIRLAEPHLEKRKGTIVNVSSVASSKAAPQILYYSMAKAALDHYMRSRTQELARKGIRINNLNPGFIRTNAFAASGMTPAQEEEFLRGMESKIPLGRIGTSEEMAKTIAFLASDDASYVTGVAMTADGGLLQQAL</sequence>
<organism evidence="1 2">
    <name type="scientific">Steinernema glaseri</name>
    <dbReference type="NCBI Taxonomy" id="37863"/>
    <lineage>
        <taxon>Eukaryota</taxon>
        <taxon>Metazoa</taxon>
        <taxon>Ecdysozoa</taxon>
        <taxon>Nematoda</taxon>
        <taxon>Chromadorea</taxon>
        <taxon>Rhabditida</taxon>
        <taxon>Tylenchina</taxon>
        <taxon>Panagrolaimomorpha</taxon>
        <taxon>Strongyloidoidea</taxon>
        <taxon>Steinernematidae</taxon>
        <taxon>Steinernema</taxon>
    </lineage>
</organism>
<proteinExistence type="predicted"/>
<dbReference type="PRINTS" id="PR00081">
    <property type="entry name" value="GDHRDH"/>
</dbReference>
<reference evidence="2" key="1">
    <citation type="submission" date="2016-11" db="UniProtKB">
        <authorList>
            <consortium name="WormBaseParasite"/>
        </authorList>
    </citation>
    <scope>IDENTIFICATION</scope>
</reference>
<protein>
    <submittedName>
        <fullName evidence="2">SDR family oxidoreductase</fullName>
    </submittedName>
</protein>
<dbReference type="SUPFAM" id="SSF51735">
    <property type="entry name" value="NAD(P)-binding Rossmann-fold domains"/>
    <property type="match status" value="1"/>
</dbReference>
<dbReference type="WBParaSite" id="L893_g23163.t2">
    <property type="protein sequence ID" value="L893_g23163.t2"/>
    <property type="gene ID" value="L893_g23163"/>
</dbReference>
<dbReference type="AlphaFoldDB" id="A0A1I7Z6T0"/>
<dbReference type="Pfam" id="PF13561">
    <property type="entry name" value="adh_short_C2"/>
    <property type="match status" value="1"/>
</dbReference>
<accession>A0A1I7Z6T0</accession>
<evidence type="ECO:0000313" key="1">
    <source>
        <dbReference type="Proteomes" id="UP000095287"/>
    </source>
</evidence>
<keyword evidence="1" id="KW-1185">Reference proteome</keyword>